<proteinExistence type="predicted"/>
<dbReference type="Proteomes" id="UP000005867">
    <property type="component" value="Chromosome"/>
</dbReference>
<gene>
    <name evidence="1" type="ORF">P186_1396</name>
</gene>
<evidence type="ECO:0000313" key="2">
    <source>
        <dbReference type="Proteomes" id="UP000005867"/>
    </source>
</evidence>
<dbReference type="OrthoDB" id="375155at2157"/>
<dbReference type="STRING" id="1104324.P186_1396"/>
<dbReference type="GeneID" id="11595655"/>
<dbReference type="AlphaFoldDB" id="G7VE50"/>
<name>G7VE50_9CREN</name>
<keyword evidence="2" id="KW-1185">Reference proteome</keyword>
<dbReference type="BioCyc" id="PSP1104324:GJSN-1372-MONOMER"/>
<dbReference type="HOGENOM" id="CLU_1286392_0_0_2"/>
<evidence type="ECO:0000313" key="1">
    <source>
        <dbReference type="EMBL" id="AET32823.1"/>
    </source>
</evidence>
<dbReference type="EMBL" id="CP003098">
    <property type="protein sequence ID" value="AET32823.1"/>
    <property type="molecule type" value="Genomic_DNA"/>
</dbReference>
<dbReference type="RefSeq" id="WP_014288649.1">
    <property type="nucleotide sequence ID" value="NC_016645.1"/>
</dbReference>
<accession>G7VE50</accession>
<organism evidence="1 2">
    <name type="scientific">Pyrobaculum ferrireducens</name>
    <dbReference type="NCBI Taxonomy" id="1104324"/>
    <lineage>
        <taxon>Archaea</taxon>
        <taxon>Thermoproteota</taxon>
        <taxon>Thermoprotei</taxon>
        <taxon>Thermoproteales</taxon>
        <taxon>Thermoproteaceae</taxon>
        <taxon>Pyrobaculum</taxon>
    </lineage>
</organism>
<protein>
    <submittedName>
        <fullName evidence="1">Uncharacterized protein</fullName>
    </submittedName>
</protein>
<dbReference type="KEGG" id="pyr:P186_1396"/>
<dbReference type="eggNOG" id="arCOG07064">
    <property type="taxonomic scope" value="Archaea"/>
</dbReference>
<sequence>MAPQPALYRIVTPEGWAVLPPGAEATLWPPVDLPKARVLDTAGHRALIPISITVVKVLAEPSRGMYELKARRRYQVAAARTDRASQPPRGVSHELRIYCGGGPCDLSPLYMLALPRGATAVVRGYIDTQPTARWAPAPPPEGDPKAGLDILADPRRVQLLITLVYDKSRATRQKACTHELWTPCPGEAPGRYTTAALHALRLIAHFLPNTYEE</sequence>
<reference evidence="1 2" key="1">
    <citation type="journal article" date="2012" name="J. Bacteriol.">
        <title>Complete genome sequence of strain 1860, a crenarchaeon of the genus pyrobaculum able to grow with various electron acceptors.</title>
        <authorList>
            <person name="Mardanov A.V."/>
            <person name="Gumerov V.M."/>
            <person name="Slobodkina G.B."/>
            <person name="Beletsky A.V."/>
            <person name="Bonch-Osmolovskaya E.A."/>
            <person name="Ravin N.V."/>
            <person name="Skryabin K.G."/>
        </authorList>
    </citation>
    <scope>NUCLEOTIDE SEQUENCE [LARGE SCALE GENOMIC DNA]</scope>
    <source>
        <strain evidence="1 2">1860</strain>
    </source>
</reference>